<dbReference type="PROSITE" id="PS50111">
    <property type="entry name" value="CHEMOTAXIS_TRANSDUC_2"/>
    <property type="match status" value="1"/>
</dbReference>
<gene>
    <name evidence="5" type="ORF">D7Z54_27850</name>
</gene>
<sequence length="291" mass="31739">MSTTNETLNQMSLLDAFVKVAPYLNQLSQEDVTVGIYNTEELVLNIPGKTFQLPVKVGDPLQEGDIIAKAIMDNQFESMVVPKEVFGVPVVANAIPLRDENNNVIGGVGLGTSIEKNQLLADVSHNLTDMFENMGATIEEITSSIDELSNNLDHTNEAFTEMGTRVHEIETFSGEVTSISEKSHILGLNASIEAARAGEFGRGFSVVSKEVQNMGAQTKQFANDIRLTTNALSEQIHSLQEMVSNVNQQSTDQAKAIEEMSETVQSVYKDIQKLNSLATTRLDENNGADQS</sequence>
<evidence type="ECO:0000313" key="6">
    <source>
        <dbReference type="Proteomes" id="UP000275076"/>
    </source>
</evidence>
<dbReference type="OrthoDB" id="9807021at2"/>
<name>A0A428MVE6_9BACI</name>
<evidence type="ECO:0000256" key="3">
    <source>
        <dbReference type="PROSITE-ProRule" id="PRU00284"/>
    </source>
</evidence>
<dbReference type="EMBL" id="RBVX01000043">
    <property type="protein sequence ID" value="RSL30101.1"/>
    <property type="molecule type" value="Genomic_DNA"/>
</dbReference>
<dbReference type="SUPFAM" id="SSF103190">
    <property type="entry name" value="Sensory domain-like"/>
    <property type="match status" value="1"/>
</dbReference>
<evidence type="ECO:0000256" key="2">
    <source>
        <dbReference type="ARBA" id="ARBA00029447"/>
    </source>
</evidence>
<dbReference type="SUPFAM" id="SSF58104">
    <property type="entry name" value="Methyl-accepting chemotaxis protein (MCP) signaling domain"/>
    <property type="match status" value="1"/>
</dbReference>
<dbReference type="RefSeq" id="WP_125561303.1">
    <property type="nucleotide sequence ID" value="NZ_RBVX01000043.1"/>
</dbReference>
<keyword evidence="1 3" id="KW-0807">Transducer</keyword>
<evidence type="ECO:0000256" key="1">
    <source>
        <dbReference type="ARBA" id="ARBA00023224"/>
    </source>
</evidence>
<dbReference type="InterPro" id="IPR004090">
    <property type="entry name" value="Chemotax_Me-accpt_rcpt"/>
</dbReference>
<dbReference type="GO" id="GO:0004888">
    <property type="term" value="F:transmembrane signaling receptor activity"/>
    <property type="evidence" value="ECO:0007669"/>
    <property type="project" value="InterPro"/>
</dbReference>
<dbReference type="Proteomes" id="UP000275076">
    <property type="component" value="Unassembled WGS sequence"/>
</dbReference>
<dbReference type="PANTHER" id="PTHR32089">
    <property type="entry name" value="METHYL-ACCEPTING CHEMOTAXIS PROTEIN MCPB"/>
    <property type="match status" value="1"/>
</dbReference>
<dbReference type="PRINTS" id="PR00260">
    <property type="entry name" value="CHEMTRNSDUCR"/>
</dbReference>
<comment type="similarity">
    <text evidence="2">Belongs to the methyl-accepting chemotaxis (MCP) protein family.</text>
</comment>
<accession>A0A428MVE6</accession>
<reference evidence="5 6" key="1">
    <citation type="submission" date="2018-10" db="EMBL/GenBank/DDBJ databases">
        <title>Draft genome sequence of Bacillus salarius IM0101, isolated from a hypersaline soil in Inner Mongolia, China.</title>
        <authorList>
            <person name="Yamprayoonswat W."/>
            <person name="Boonvisut S."/>
            <person name="Jumpathong W."/>
            <person name="Sittihan S."/>
            <person name="Ruangsuj P."/>
            <person name="Wanthongcharoen S."/>
            <person name="Thongpramul N."/>
            <person name="Pimmason S."/>
            <person name="Yu B."/>
            <person name="Yasawong M."/>
        </authorList>
    </citation>
    <scope>NUCLEOTIDE SEQUENCE [LARGE SCALE GENOMIC DNA]</scope>
    <source>
        <strain evidence="5 6">IM0101</strain>
    </source>
</reference>
<protein>
    <submittedName>
        <fullName evidence="5">Chemotaxis protein</fullName>
    </submittedName>
</protein>
<dbReference type="GO" id="GO:0007165">
    <property type="term" value="P:signal transduction"/>
    <property type="evidence" value="ECO:0007669"/>
    <property type="project" value="UniProtKB-KW"/>
</dbReference>
<dbReference type="InterPro" id="IPR029151">
    <property type="entry name" value="Sensor-like_sf"/>
</dbReference>
<organism evidence="5 6">
    <name type="scientific">Salibacterium salarium</name>
    <dbReference type="NCBI Taxonomy" id="284579"/>
    <lineage>
        <taxon>Bacteria</taxon>
        <taxon>Bacillati</taxon>
        <taxon>Bacillota</taxon>
        <taxon>Bacilli</taxon>
        <taxon>Bacillales</taxon>
        <taxon>Bacillaceae</taxon>
    </lineage>
</organism>
<evidence type="ECO:0000259" key="4">
    <source>
        <dbReference type="PROSITE" id="PS50111"/>
    </source>
</evidence>
<comment type="caution">
    <text evidence="5">The sequence shown here is derived from an EMBL/GenBank/DDBJ whole genome shotgun (WGS) entry which is preliminary data.</text>
</comment>
<dbReference type="AlphaFoldDB" id="A0A428MVE6"/>
<keyword evidence="6" id="KW-1185">Reference proteome</keyword>
<dbReference type="GO" id="GO:0006935">
    <property type="term" value="P:chemotaxis"/>
    <property type="evidence" value="ECO:0007669"/>
    <property type="project" value="InterPro"/>
</dbReference>
<evidence type="ECO:0000313" key="5">
    <source>
        <dbReference type="EMBL" id="RSL30101.1"/>
    </source>
</evidence>
<dbReference type="Gene3D" id="1.10.287.950">
    <property type="entry name" value="Methyl-accepting chemotaxis protein"/>
    <property type="match status" value="1"/>
</dbReference>
<proteinExistence type="inferred from homology"/>
<dbReference type="InterPro" id="IPR004089">
    <property type="entry name" value="MCPsignal_dom"/>
</dbReference>
<dbReference type="GO" id="GO:0016020">
    <property type="term" value="C:membrane"/>
    <property type="evidence" value="ECO:0007669"/>
    <property type="project" value="InterPro"/>
</dbReference>
<dbReference type="Pfam" id="PF00015">
    <property type="entry name" value="MCPsignal"/>
    <property type="match status" value="1"/>
</dbReference>
<dbReference type="PANTHER" id="PTHR32089:SF112">
    <property type="entry name" value="LYSOZYME-LIKE PROTEIN-RELATED"/>
    <property type="match status" value="1"/>
</dbReference>
<feature type="domain" description="Methyl-accepting transducer" evidence="4">
    <location>
        <begin position="121"/>
        <end position="291"/>
    </location>
</feature>